<evidence type="ECO:0000313" key="14">
    <source>
        <dbReference type="EMBL" id="PTQ52455.1"/>
    </source>
</evidence>
<dbReference type="GO" id="GO:0003924">
    <property type="term" value="F:GTPase activity"/>
    <property type="evidence" value="ECO:0007669"/>
    <property type="project" value="UniProtKB-UniRule"/>
</dbReference>
<keyword evidence="5 8" id="KW-0342">GTP-binding</keyword>
<dbReference type="GO" id="GO:0005525">
    <property type="term" value="F:GTP binding"/>
    <property type="evidence" value="ECO:0007669"/>
    <property type="project" value="UniProtKB-UniRule"/>
</dbReference>
<evidence type="ECO:0000313" key="15">
    <source>
        <dbReference type="Proteomes" id="UP000244016"/>
    </source>
</evidence>
<evidence type="ECO:0000256" key="8">
    <source>
        <dbReference type="HAMAP-Rule" id="MF_00909"/>
    </source>
</evidence>
<comment type="caution">
    <text evidence="14">The sequence shown here is derived from an EMBL/GenBank/DDBJ whole genome shotgun (WGS) entry which is preliminary data.</text>
</comment>
<keyword evidence="6 8" id="KW-0717">Septation</keyword>
<dbReference type="SMART" id="SM00865">
    <property type="entry name" value="Tubulin_C"/>
    <property type="match status" value="1"/>
</dbReference>
<gene>
    <name evidence="8" type="primary">ftsZ</name>
    <name evidence="14" type="ORF">BLITH_0634</name>
</gene>
<accession>A0A2T5G8D6</accession>
<dbReference type="InterPro" id="IPR045061">
    <property type="entry name" value="FtsZ/CetZ"/>
</dbReference>
<dbReference type="GO" id="GO:0000917">
    <property type="term" value="P:division septum assembly"/>
    <property type="evidence" value="ECO:0007669"/>
    <property type="project" value="UniProtKB-KW"/>
</dbReference>
<dbReference type="InterPro" id="IPR000158">
    <property type="entry name" value="Cell_div_FtsZ"/>
</dbReference>
<dbReference type="SUPFAM" id="SSF52490">
    <property type="entry name" value="Tubulin nucleotide-binding domain-like"/>
    <property type="match status" value="1"/>
</dbReference>
<dbReference type="AlphaFoldDB" id="A0A2T5G8D6"/>
<dbReference type="CDD" id="cd02201">
    <property type="entry name" value="FtsZ_type1"/>
    <property type="match status" value="1"/>
</dbReference>
<dbReference type="NCBIfam" id="TIGR00065">
    <property type="entry name" value="ftsZ"/>
    <property type="match status" value="1"/>
</dbReference>
<evidence type="ECO:0000256" key="2">
    <source>
        <dbReference type="ARBA" id="ARBA00022490"/>
    </source>
</evidence>
<keyword evidence="2 8" id="KW-0963">Cytoplasm</keyword>
<keyword evidence="3 8" id="KW-0132">Cell division</keyword>
<evidence type="ECO:0000256" key="1">
    <source>
        <dbReference type="ARBA" id="ARBA00009690"/>
    </source>
</evidence>
<dbReference type="Gene3D" id="3.30.1330.20">
    <property type="entry name" value="Tubulin/FtsZ, C-terminal domain"/>
    <property type="match status" value="1"/>
</dbReference>
<comment type="subcellular location">
    <subcellularLocation>
        <location evidence="8">Cytoplasm</location>
    </subcellularLocation>
    <text evidence="8">Assembles at midcell at the inner surface of the cytoplasmic membrane.</text>
</comment>
<feature type="binding site" evidence="8">
    <location>
        <position position="139"/>
    </location>
    <ligand>
        <name>GTP</name>
        <dbReference type="ChEBI" id="CHEBI:37565"/>
    </ligand>
</feature>
<dbReference type="Proteomes" id="UP000244016">
    <property type="component" value="Unassembled WGS sequence"/>
</dbReference>
<dbReference type="PROSITE" id="PS01135">
    <property type="entry name" value="FTSZ_2"/>
    <property type="match status" value="1"/>
</dbReference>
<dbReference type="EMBL" id="PEBW01000002">
    <property type="protein sequence ID" value="PTQ52455.1"/>
    <property type="molecule type" value="Genomic_DNA"/>
</dbReference>
<comment type="function">
    <text evidence="8 10">Essential cell division protein that forms a contractile ring structure (Z ring) at the future cell division site. The regulation of the ring assembly controls the timing and the location of cell division. One of the functions of the FtsZ ring is to recruit other cell division proteins to the septum to produce a new cell wall between the dividing cells. Binds GTP and shows GTPase activity.</text>
</comment>
<evidence type="ECO:0000256" key="5">
    <source>
        <dbReference type="ARBA" id="ARBA00023134"/>
    </source>
</evidence>
<feature type="domain" description="Tubulin/FtsZ 2-layer sandwich" evidence="13">
    <location>
        <begin position="207"/>
        <end position="324"/>
    </location>
</feature>
<keyword evidence="4 8" id="KW-0547">Nucleotide-binding</keyword>
<feature type="binding site" evidence="8">
    <location>
        <position position="143"/>
    </location>
    <ligand>
        <name>GTP</name>
        <dbReference type="ChEBI" id="CHEBI:37565"/>
    </ligand>
</feature>
<dbReference type="GO" id="GO:0051258">
    <property type="term" value="P:protein polymerization"/>
    <property type="evidence" value="ECO:0007669"/>
    <property type="project" value="UniProtKB-UniRule"/>
</dbReference>
<dbReference type="PANTHER" id="PTHR30314">
    <property type="entry name" value="CELL DIVISION PROTEIN FTSZ-RELATED"/>
    <property type="match status" value="1"/>
</dbReference>
<dbReference type="InterPro" id="IPR018316">
    <property type="entry name" value="Tubulin/FtsZ_2-layer-sand-dom"/>
</dbReference>
<reference evidence="14 15" key="1">
    <citation type="submission" date="2017-08" db="EMBL/GenBank/DDBJ databases">
        <title>Burning lignite coal seam in the remote Altai Mountains harbors a hydrogen-driven thermophilic microbial community.</title>
        <authorList>
            <person name="Kadnikov V.V."/>
            <person name="Mardanov A.V."/>
            <person name="Ivasenko D."/>
            <person name="Beletsky A.V."/>
            <person name="Karnachuk O.V."/>
            <person name="Ravin N.V."/>
        </authorList>
    </citation>
    <scope>NUCLEOTIDE SEQUENCE [LARGE SCALE GENOMIC DNA]</scope>
    <source>
        <strain evidence="14">AL31</strain>
    </source>
</reference>
<dbReference type="SUPFAM" id="SSF55307">
    <property type="entry name" value="Tubulin C-terminal domain-like"/>
    <property type="match status" value="1"/>
</dbReference>
<feature type="domain" description="Tubulin/FtsZ GTPase" evidence="12">
    <location>
        <begin position="13"/>
        <end position="205"/>
    </location>
</feature>
<dbReference type="SMART" id="SM00864">
    <property type="entry name" value="Tubulin"/>
    <property type="match status" value="1"/>
</dbReference>
<dbReference type="PROSITE" id="PS01134">
    <property type="entry name" value="FTSZ_1"/>
    <property type="match status" value="1"/>
</dbReference>
<comment type="similarity">
    <text evidence="1 8 10">Belongs to the FtsZ family.</text>
</comment>
<dbReference type="InterPro" id="IPR003008">
    <property type="entry name" value="Tubulin_FtsZ_GTPase"/>
</dbReference>
<dbReference type="HAMAP" id="MF_00909">
    <property type="entry name" value="FtsZ"/>
    <property type="match status" value="1"/>
</dbReference>
<comment type="subunit">
    <text evidence="8">Homodimer. Polymerizes to form a dynamic ring structure in a strictly GTP-dependent manner. Interacts directly with several other division proteins.</text>
</comment>
<feature type="binding site" evidence="8">
    <location>
        <position position="187"/>
    </location>
    <ligand>
        <name>GTP</name>
        <dbReference type="ChEBI" id="CHEBI:37565"/>
    </ligand>
</feature>
<evidence type="ECO:0000256" key="11">
    <source>
        <dbReference type="SAM" id="MobiDB-lite"/>
    </source>
</evidence>
<evidence type="ECO:0000256" key="10">
    <source>
        <dbReference type="RuleBase" id="RU000631"/>
    </source>
</evidence>
<dbReference type="FunFam" id="3.40.50.1440:FF:000023">
    <property type="entry name" value="Cell division protein FtsZ"/>
    <property type="match status" value="1"/>
</dbReference>
<evidence type="ECO:0000256" key="4">
    <source>
        <dbReference type="ARBA" id="ARBA00022741"/>
    </source>
</evidence>
<dbReference type="PRINTS" id="PR00423">
    <property type="entry name" value="CELLDVISFTSZ"/>
</dbReference>
<name>A0A2T5G8D6_9BACL</name>
<evidence type="ECO:0000256" key="7">
    <source>
        <dbReference type="ARBA" id="ARBA00023306"/>
    </source>
</evidence>
<dbReference type="InterPro" id="IPR036525">
    <property type="entry name" value="Tubulin/FtsZ_GTPase_sf"/>
</dbReference>
<protein>
    <recommendedName>
        <fullName evidence="8 9">Cell division protein FtsZ</fullName>
    </recommendedName>
</protein>
<organism evidence="14 15">
    <name type="scientific">Brockia lithotrophica</name>
    <dbReference type="NCBI Taxonomy" id="933949"/>
    <lineage>
        <taxon>Bacteria</taxon>
        <taxon>Bacillati</taxon>
        <taxon>Bacillota</taxon>
        <taxon>Bacilli</taxon>
        <taxon>Bacillales</taxon>
        <taxon>Bacillales Family X. Incertae Sedis</taxon>
        <taxon>Brockia</taxon>
    </lineage>
</organism>
<evidence type="ECO:0000256" key="6">
    <source>
        <dbReference type="ARBA" id="ARBA00023210"/>
    </source>
</evidence>
<dbReference type="Pfam" id="PF00091">
    <property type="entry name" value="Tubulin"/>
    <property type="match status" value="1"/>
</dbReference>
<evidence type="ECO:0000259" key="13">
    <source>
        <dbReference type="SMART" id="SM00865"/>
    </source>
</evidence>
<keyword evidence="7 8" id="KW-0131">Cell cycle</keyword>
<dbReference type="GO" id="GO:0032153">
    <property type="term" value="C:cell division site"/>
    <property type="evidence" value="ECO:0007669"/>
    <property type="project" value="UniProtKB-UniRule"/>
</dbReference>
<evidence type="ECO:0000259" key="12">
    <source>
        <dbReference type="SMART" id="SM00864"/>
    </source>
</evidence>
<feature type="binding site" evidence="8">
    <location>
        <begin position="21"/>
        <end position="25"/>
    </location>
    <ligand>
        <name>GTP</name>
        <dbReference type="ChEBI" id="CHEBI:37565"/>
    </ligand>
</feature>
<feature type="region of interest" description="Disordered" evidence="11">
    <location>
        <begin position="321"/>
        <end position="361"/>
    </location>
</feature>
<dbReference type="InterPro" id="IPR024757">
    <property type="entry name" value="FtsZ_C"/>
</dbReference>
<sequence length="361" mass="38199">MLDLEMEKAVPAVIKVVGVGGGGSNAVNRMIESGLSGVEFIAVNTDAQALSLSKADVKLQIGEKLTRGLGAGANPEIGKKAAEESREAIEAVLRDADMVFVTAGMGGGTGTGAAPIIAQVAKELGALTVAVVTKPFRFEGKRRMLQAEAGIANLKERVDTLIVIPNDRLLEVVDKNTPITEAFRMADNVLRQGVQGISDLIAVPGLINLDFADVKTIMQDKGTALMGIGVASGENRAQEAAKRAIMSPLLETTIEGAKGVLLNITGGTSLTLFEVNEAAEIVHAASDPDVNMIFGAVINESLDDEIYVTIIATGFDERKREAGFPRAQETAPSPSKVSEDSPPFFDDFDIPTFLRKRRPRS</sequence>
<dbReference type="PANTHER" id="PTHR30314:SF3">
    <property type="entry name" value="MITOCHONDRIAL DIVISION PROTEIN FSZA"/>
    <property type="match status" value="1"/>
</dbReference>
<dbReference type="GO" id="GO:0005737">
    <property type="term" value="C:cytoplasm"/>
    <property type="evidence" value="ECO:0007669"/>
    <property type="project" value="UniProtKB-SubCell"/>
</dbReference>
<feature type="binding site" evidence="8">
    <location>
        <begin position="108"/>
        <end position="110"/>
    </location>
    <ligand>
        <name>GTP</name>
        <dbReference type="ChEBI" id="CHEBI:37565"/>
    </ligand>
</feature>
<proteinExistence type="inferred from homology"/>
<dbReference type="GO" id="GO:0043093">
    <property type="term" value="P:FtsZ-dependent cytokinesis"/>
    <property type="evidence" value="ECO:0007669"/>
    <property type="project" value="UniProtKB-UniRule"/>
</dbReference>
<dbReference type="InterPro" id="IPR008280">
    <property type="entry name" value="Tub_FtsZ_C"/>
</dbReference>
<dbReference type="InterPro" id="IPR037103">
    <property type="entry name" value="Tubulin/FtsZ-like_C"/>
</dbReference>
<evidence type="ECO:0000256" key="3">
    <source>
        <dbReference type="ARBA" id="ARBA00022618"/>
    </source>
</evidence>
<dbReference type="Gene3D" id="3.40.50.1440">
    <property type="entry name" value="Tubulin/FtsZ, GTPase domain"/>
    <property type="match status" value="1"/>
</dbReference>
<dbReference type="Pfam" id="PF12327">
    <property type="entry name" value="FtsZ_C"/>
    <property type="match status" value="1"/>
</dbReference>
<dbReference type="InterPro" id="IPR020805">
    <property type="entry name" value="Cell_div_FtsZ_CS"/>
</dbReference>
<evidence type="ECO:0000256" key="9">
    <source>
        <dbReference type="NCBIfam" id="TIGR00065"/>
    </source>
</evidence>